<comment type="caution">
    <text evidence="2">The sequence shown here is derived from an EMBL/GenBank/DDBJ whole genome shotgun (WGS) entry which is preliminary data.</text>
</comment>
<gene>
    <name evidence="2" type="ORF">LSAT_V11C200078000</name>
</gene>
<dbReference type="PANTHER" id="PTHR37610:SF98">
    <property type="entry name" value="TRANSCRIPTION FACTOR INTERACTOR AND REGULATOR CCHC(ZN) FAMILY"/>
    <property type="match status" value="1"/>
</dbReference>
<reference evidence="2 3" key="1">
    <citation type="journal article" date="2017" name="Nat. Commun.">
        <title>Genome assembly with in vitro proximity ligation data and whole-genome triplication in lettuce.</title>
        <authorList>
            <person name="Reyes-Chin-Wo S."/>
            <person name="Wang Z."/>
            <person name="Yang X."/>
            <person name="Kozik A."/>
            <person name="Arikit S."/>
            <person name="Song C."/>
            <person name="Xia L."/>
            <person name="Froenicke L."/>
            <person name="Lavelle D.O."/>
            <person name="Truco M.J."/>
            <person name="Xia R."/>
            <person name="Zhu S."/>
            <person name="Xu C."/>
            <person name="Xu H."/>
            <person name="Xu X."/>
            <person name="Cox K."/>
            <person name="Korf I."/>
            <person name="Meyers B.C."/>
            <person name="Michelmore R.W."/>
        </authorList>
    </citation>
    <scope>NUCLEOTIDE SEQUENCE [LARGE SCALE GENOMIC DNA]</scope>
    <source>
        <strain evidence="3">cv. Salinas</strain>
        <tissue evidence="2">Seedlings</tissue>
    </source>
</reference>
<evidence type="ECO:0000313" key="2">
    <source>
        <dbReference type="EMBL" id="KAJ0221821.1"/>
    </source>
</evidence>
<keyword evidence="3" id="KW-1185">Reference proteome</keyword>
<accession>A0A9R1WAX0</accession>
<dbReference type="PANTHER" id="PTHR37610">
    <property type="entry name" value="CCHC-TYPE DOMAIN-CONTAINING PROTEIN"/>
    <property type="match status" value="1"/>
</dbReference>
<protein>
    <recommendedName>
        <fullName evidence="1">Retrotransposon Copia-like N-terminal domain-containing protein</fullName>
    </recommendedName>
</protein>
<name>A0A9R1WAX0_LACSA</name>
<evidence type="ECO:0000313" key="3">
    <source>
        <dbReference type="Proteomes" id="UP000235145"/>
    </source>
</evidence>
<dbReference type="EMBL" id="NBSK02000002">
    <property type="protein sequence ID" value="KAJ0221821.1"/>
    <property type="molecule type" value="Genomic_DNA"/>
</dbReference>
<sequence>MVGGEKSSNKNDGNMSDHNSLLYLHPSDYLRQMQVNDALFDKNYTYWVTKMDNFLFAKNMIGFVDRTIEDYVDKERRTNVKGWPTTDMDKEIRTNV</sequence>
<dbReference type="Pfam" id="PF14244">
    <property type="entry name" value="Retrotran_gag_3"/>
    <property type="match status" value="1"/>
</dbReference>
<feature type="domain" description="Retrotransposon Copia-like N-terminal" evidence="1">
    <location>
        <begin position="41"/>
        <end position="69"/>
    </location>
</feature>
<dbReference type="AlphaFoldDB" id="A0A9R1WAX0"/>
<proteinExistence type="predicted"/>
<dbReference type="InterPro" id="IPR029472">
    <property type="entry name" value="Copia-like_N"/>
</dbReference>
<dbReference type="Proteomes" id="UP000235145">
    <property type="component" value="Unassembled WGS sequence"/>
</dbReference>
<evidence type="ECO:0000259" key="1">
    <source>
        <dbReference type="Pfam" id="PF14244"/>
    </source>
</evidence>
<organism evidence="2 3">
    <name type="scientific">Lactuca sativa</name>
    <name type="common">Garden lettuce</name>
    <dbReference type="NCBI Taxonomy" id="4236"/>
    <lineage>
        <taxon>Eukaryota</taxon>
        <taxon>Viridiplantae</taxon>
        <taxon>Streptophyta</taxon>
        <taxon>Embryophyta</taxon>
        <taxon>Tracheophyta</taxon>
        <taxon>Spermatophyta</taxon>
        <taxon>Magnoliopsida</taxon>
        <taxon>eudicotyledons</taxon>
        <taxon>Gunneridae</taxon>
        <taxon>Pentapetalae</taxon>
        <taxon>asterids</taxon>
        <taxon>campanulids</taxon>
        <taxon>Asterales</taxon>
        <taxon>Asteraceae</taxon>
        <taxon>Cichorioideae</taxon>
        <taxon>Cichorieae</taxon>
        <taxon>Lactucinae</taxon>
        <taxon>Lactuca</taxon>
    </lineage>
</organism>